<evidence type="ECO:0000256" key="14">
    <source>
        <dbReference type="SAM" id="Phobius"/>
    </source>
</evidence>
<dbReference type="FunFam" id="3.40.50.300:FF:000483">
    <property type="entry name" value="Sensor histidine kinase KdpD"/>
    <property type="match status" value="1"/>
</dbReference>
<evidence type="ECO:0000256" key="12">
    <source>
        <dbReference type="ARBA" id="ARBA00023136"/>
    </source>
</evidence>
<evidence type="ECO:0000256" key="10">
    <source>
        <dbReference type="ARBA" id="ARBA00022989"/>
    </source>
</evidence>
<keyword evidence="9" id="KW-0067">ATP-binding</keyword>
<protein>
    <recommendedName>
        <fullName evidence="3">histidine kinase</fullName>
        <ecNumber evidence="3">2.7.13.3</ecNumber>
    </recommendedName>
</protein>
<dbReference type="CDD" id="cd01987">
    <property type="entry name" value="USP_KdpD-like"/>
    <property type="match status" value="1"/>
</dbReference>
<keyword evidence="8 16" id="KW-0418">Kinase</keyword>
<name>A0A3N0V7K9_9GAMM</name>
<dbReference type="Gene3D" id="3.30.450.40">
    <property type="match status" value="1"/>
</dbReference>
<dbReference type="EMBL" id="RJVO01000006">
    <property type="protein sequence ID" value="ROH88786.1"/>
    <property type="molecule type" value="Genomic_DNA"/>
</dbReference>
<dbReference type="CDD" id="cd00075">
    <property type="entry name" value="HATPase"/>
    <property type="match status" value="1"/>
</dbReference>
<dbReference type="InterPro" id="IPR029016">
    <property type="entry name" value="GAF-like_dom_sf"/>
</dbReference>
<dbReference type="CDD" id="cd00082">
    <property type="entry name" value="HisKA"/>
    <property type="match status" value="1"/>
</dbReference>
<feature type="transmembrane region" description="Helical" evidence="14">
    <location>
        <begin position="496"/>
        <end position="514"/>
    </location>
</feature>
<dbReference type="Gene3D" id="1.20.120.620">
    <property type="entry name" value="Backbone structure of the membrane domain of e. Coli histidine kinase receptor kdpd"/>
    <property type="match status" value="1"/>
</dbReference>
<dbReference type="FunCoup" id="A0A3N0V7K9">
    <property type="interactions" value="142"/>
</dbReference>
<dbReference type="InterPro" id="IPR003594">
    <property type="entry name" value="HATPase_dom"/>
</dbReference>
<dbReference type="SMART" id="SM00387">
    <property type="entry name" value="HATPase_c"/>
    <property type="match status" value="1"/>
</dbReference>
<dbReference type="InterPro" id="IPR014729">
    <property type="entry name" value="Rossmann-like_a/b/a_fold"/>
</dbReference>
<comment type="caution">
    <text evidence="16">The sequence shown here is derived from an EMBL/GenBank/DDBJ whole genome shotgun (WGS) entry which is preliminary data.</text>
</comment>
<gene>
    <name evidence="16" type="ORF">ED208_13315</name>
</gene>
<accession>A0A3N0V7K9</accession>
<dbReference type="GO" id="GO:0005524">
    <property type="term" value="F:ATP binding"/>
    <property type="evidence" value="ECO:0007669"/>
    <property type="project" value="UniProtKB-KW"/>
</dbReference>
<dbReference type="InterPro" id="IPR003852">
    <property type="entry name" value="Sig_transdc_His_kinase_KdpD_N"/>
</dbReference>
<dbReference type="Proteomes" id="UP000282106">
    <property type="component" value="Unassembled WGS sequence"/>
</dbReference>
<dbReference type="Gene3D" id="3.40.50.300">
    <property type="entry name" value="P-loop containing nucleotide triphosphate hydrolases"/>
    <property type="match status" value="1"/>
</dbReference>
<dbReference type="Gene3D" id="3.40.50.620">
    <property type="entry name" value="HUPs"/>
    <property type="match status" value="1"/>
</dbReference>
<evidence type="ECO:0000313" key="16">
    <source>
        <dbReference type="EMBL" id="ROH88786.1"/>
    </source>
</evidence>
<dbReference type="Pfam" id="PF02518">
    <property type="entry name" value="HATPase_c"/>
    <property type="match status" value="1"/>
</dbReference>
<dbReference type="InterPro" id="IPR052023">
    <property type="entry name" value="Histidine_kinase_KdpD"/>
</dbReference>
<dbReference type="InterPro" id="IPR027417">
    <property type="entry name" value="P-loop_NTPase"/>
</dbReference>
<dbReference type="Pfam" id="PF00512">
    <property type="entry name" value="HisKA"/>
    <property type="match status" value="1"/>
</dbReference>
<keyword evidence="7" id="KW-0547">Nucleotide-binding</keyword>
<dbReference type="PANTHER" id="PTHR45569:SF1">
    <property type="entry name" value="SENSOR PROTEIN KDPD"/>
    <property type="match status" value="1"/>
</dbReference>
<dbReference type="InterPro" id="IPR003018">
    <property type="entry name" value="GAF"/>
</dbReference>
<feature type="transmembrane region" description="Helical" evidence="14">
    <location>
        <begin position="449"/>
        <end position="476"/>
    </location>
</feature>
<comment type="catalytic activity">
    <reaction evidence="1">
        <text>ATP + protein L-histidine = ADP + protein N-phospho-L-histidine.</text>
        <dbReference type="EC" id="2.7.13.3"/>
    </reaction>
</comment>
<dbReference type="GO" id="GO:0005737">
    <property type="term" value="C:cytoplasm"/>
    <property type="evidence" value="ECO:0007669"/>
    <property type="project" value="UniProtKB-ARBA"/>
</dbReference>
<dbReference type="InterPro" id="IPR004358">
    <property type="entry name" value="Sig_transdc_His_kin-like_C"/>
</dbReference>
<dbReference type="SMART" id="SM00388">
    <property type="entry name" value="HisKA"/>
    <property type="match status" value="1"/>
</dbReference>
<organism evidence="16 17">
    <name type="scientific">Stagnimonas aquatica</name>
    <dbReference type="NCBI Taxonomy" id="2689987"/>
    <lineage>
        <taxon>Bacteria</taxon>
        <taxon>Pseudomonadati</taxon>
        <taxon>Pseudomonadota</taxon>
        <taxon>Gammaproteobacteria</taxon>
        <taxon>Nevskiales</taxon>
        <taxon>Nevskiaceae</taxon>
        <taxon>Stagnimonas</taxon>
    </lineage>
</organism>
<sequence>MRCRPPTDRASSGSASTRCEPVSEVPRPDPDALLAEAQKESRGKLKIFLGMAPGVGKTYEMLSAGRKKQADGIDVVVGVVETHGRRETQALTEGLELLPRRQQAYQGRVLEEFDLDAMLRRRPQLALVDELAHSNAPGSRHPKRWQDVEELLDAGIDVYTALNVQHIESLNDVVAQITRVRVRETVPDAVLDAADEIELMDLTPAALIERLREGKVYAGDAGERALAGYFTPANLTALRELSLRRTAERVEDQLQQHRLRQGVRDIWAAGENVLVCISESPFSESLVRAGRRLADRYNAPWTVLYLETERSRRLGEKARDRVAATLRLAEELGAETRILPGRFDLAADLLAYAREHNFTQLMVAKSRRSRWFEWRHGSVVDKLVREASGLTVQVLTERDEQPPPEPLIPLPFELGPRRAYAYSLSALLAVTVVGYFVDQLIDIPNISLAYLPVILLTATRYGLTPALITAFLSTLAYNFSFTEPVFTFHVATPENVVALGFFGAIAVIASRLTVRLREQTLLAREQADATASLLAFARRMAGLRKLDELLGNTALQLRNLLRVQAVLLTPDERGQLRLSAAAPSGASLNEADIAAAQWAYEKNQVTGRGSDTLHGARRLFVPVRTPNGVVAVAGVSGDDADFVLAPPQRRLLESICDLAAIGVERVRLAKDVDQAKTQAETERLRSAMLTAVSHDLRTPLAGILGALSSVRAYGEQMPPGEREGLLADAEEETRRLARFVGNLLDLTRLDAGALTPRTEPVRLAEAVREVLRQMQSALARHRLSVKVPDSLPPLRLDPSLLEHVLSNLLDNAAKYTPEGSEIELVAEQHRFSISLQVRDRGPGIPEDELGKIFDLFHRVRQGDRNRAGTGLGLAISRGFAQAMGAEVRARNRDDGGAVFEVDFPSRLIVERGAEEVIGP</sequence>
<dbReference type="Pfam" id="PF02702">
    <property type="entry name" value="KdpD"/>
    <property type="match status" value="1"/>
</dbReference>
<dbReference type="InterPro" id="IPR036890">
    <property type="entry name" value="HATPase_C_sf"/>
</dbReference>
<dbReference type="PRINTS" id="PR00344">
    <property type="entry name" value="BCTRLSENSOR"/>
</dbReference>
<dbReference type="EC" id="2.7.13.3" evidence="3"/>
<keyword evidence="12 14" id="KW-0472">Membrane</keyword>
<proteinExistence type="predicted"/>
<feature type="domain" description="Histidine kinase" evidence="15">
    <location>
        <begin position="691"/>
        <end position="907"/>
    </location>
</feature>
<dbReference type="Gene3D" id="1.10.287.130">
    <property type="match status" value="1"/>
</dbReference>
<keyword evidence="11" id="KW-0902">Two-component regulatory system</keyword>
<evidence type="ECO:0000256" key="8">
    <source>
        <dbReference type="ARBA" id="ARBA00022777"/>
    </source>
</evidence>
<dbReference type="InterPro" id="IPR036097">
    <property type="entry name" value="HisK_dim/P_sf"/>
</dbReference>
<evidence type="ECO:0000256" key="3">
    <source>
        <dbReference type="ARBA" id="ARBA00012438"/>
    </source>
</evidence>
<dbReference type="PANTHER" id="PTHR45569">
    <property type="entry name" value="SENSOR PROTEIN KDPD"/>
    <property type="match status" value="1"/>
</dbReference>
<reference evidence="16 17" key="1">
    <citation type="submission" date="2018-10" db="EMBL/GenBank/DDBJ databases">
        <authorList>
            <person name="Chen W.-M."/>
        </authorList>
    </citation>
    <scope>NUCLEOTIDE SEQUENCE [LARGE SCALE GENOMIC DNA]</scope>
    <source>
        <strain evidence="16 17">THS-13</strain>
    </source>
</reference>
<evidence type="ECO:0000256" key="13">
    <source>
        <dbReference type="SAM" id="MobiDB-lite"/>
    </source>
</evidence>
<dbReference type="SUPFAM" id="SSF52402">
    <property type="entry name" value="Adenine nucleotide alpha hydrolases-like"/>
    <property type="match status" value="1"/>
</dbReference>
<dbReference type="InParanoid" id="A0A3N0V7K9"/>
<evidence type="ECO:0000256" key="6">
    <source>
        <dbReference type="ARBA" id="ARBA00022692"/>
    </source>
</evidence>
<evidence type="ECO:0000256" key="9">
    <source>
        <dbReference type="ARBA" id="ARBA00022840"/>
    </source>
</evidence>
<keyword evidence="10 14" id="KW-1133">Transmembrane helix</keyword>
<evidence type="ECO:0000256" key="1">
    <source>
        <dbReference type="ARBA" id="ARBA00000085"/>
    </source>
</evidence>
<dbReference type="InterPro" id="IPR038318">
    <property type="entry name" value="KdpD_sf"/>
</dbReference>
<feature type="transmembrane region" description="Helical" evidence="14">
    <location>
        <begin position="419"/>
        <end position="437"/>
    </location>
</feature>
<dbReference type="InterPro" id="IPR003661">
    <property type="entry name" value="HisK_dim/P_dom"/>
</dbReference>
<evidence type="ECO:0000256" key="5">
    <source>
        <dbReference type="ARBA" id="ARBA00022679"/>
    </source>
</evidence>
<evidence type="ECO:0000256" key="2">
    <source>
        <dbReference type="ARBA" id="ARBA00004141"/>
    </source>
</evidence>
<dbReference type="PROSITE" id="PS50109">
    <property type="entry name" value="HIS_KIN"/>
    <property type="match status" value="1"/>
</dbReference>
<evidence type="ECO:0000256" key="4">
    <source>
        <dbReference type="ARBA" id="ARBA00022553"/>
    </source>
</evidence>
<dbReference type="GO" id="GO:0000155">
    <property type="term" value="F:phosphorelay sensor kinase activity"/>
    <property type="evidence" value="ECO:0007669"/>
    <property type="project" value="InterPro"/>
</dbReference>
<keyword evidence="5" id="KW-0808">Transferase</keyword>
<evidence type="ECO:0000256" key="11">
    <source>
        <dbReference type="ARBA" id="ARBA00023012"/>
    </source>
</evidence>
<evidence type="ECO:0000259" key="15">
    <source>
        <dbReference type="PROSITE" id="PS50109"/>
    </source>
</evidence>
<dbReference type="Gene3D" id="3.30.565.10">
    <property type="entry name" value="Histidine kinase-like ATPase, C-terminal domain"/>
    <property type="match status" value="1"/>
</dbReference>
<keyword evidence="6 14" id="KW-0812">Transmembrane</keyword>
<dbReference type="Pfam" id="PF13493">
    <property type="entry name" value="DUF4118"/>
    <property type="match status" value="1"/>
</dbReference>
<evidence type="ECO:0000256" key="7">
    <source>
        <dbReference type="ARBA" id="ARBA00022741"/>
    </source>
</evidence>
<dbReference type="SUPFAM" id="SSF47384">
    <property type="entry name" value="Homodimeric domain of signal transducing histidine kinase"/>
    <property type="match status" value="1"/>
</dbReference>
<dbReference type="InterPro" id="IPR025201">
    <property type="entry name" value="KdpD_TM"/>
</dbReference>
<feature type="region of interest" description="Disordered" evidence="13">
    <location>
        <begin position="1"/>
        <end position="29"/>
    </location>
</feature>
<dbReference type="InterPro" id="IPR005467">
    <property type="entry name" value="His_kinase_dom"/>
</dbReference>
<dbReference type="SUPFAM" id="SSF55781">
    <property type="entry name" value="GAF domain-like"/>
    <property type="match status" value="1"/>
</dbReference>
<dbReference type="Pfam" id="PF13492">
    <property type="entry name" value="GAF_3"/>
    <property type="match status" value="1"/>
</dbReference>
<dbReference type="AlphaFoldDB" id="A0A3N0V7K9"/>
<keyword evidence="17" id="KW-1185">Reference proteome</keyword>
<comment type="subcellular location">
    <subcellularLocation>
        <location evidence="2">Membrane</location>
        <topology evidence="2">Multi-pass membrane protein</topology>
    </subcellularLocation>
</comment>
<dbReference type="SUPFAM" id="SSF55874">
    <property type="entry name" value="ATPase domain of HSP90 chaperone/DNA topoisomerase II/histidine kinase"/>
    <property type="match status" value="1"/>
</dbReference>
<evidence type="ECO:0000313" key="17">
    <source>
        <dbReference type="Proteomes" id="UP000282106"/>
    </source>
</evidence>
<dbReference type="GO" id="GO:0005886">
    <property type="term" value="C:plasma membrane"/>
    <property type="evidence" value="ECO:0007669"/>
    <property type="project" value="TreeGrafter"/>
</dbReference>
<keyword evidence="4" id="KW-0597">Phosphoprotein</keyword>